<keyword evidence="3" id="KW-1185">Reference proteome</keyword>
<comment type="caution">
    <text evidence="2">The sequence shown here is derived from an EMBL/GenBank/DDBJ whole genome shotgun (WGS) entry which is preliminary data.</text>
</comment>
<sequence length="214" mass="25699">MSYRITTYKKAFEEVLGMEFDENLQTFVKLLEFEGHTEKSISYSVWKSQEKLLKFKHDSRFMGVLKNEILKYSWPKGDPRWDGYWKKKNEEEKTKKISEELRQKQIAENRKLGAEKAKETKYKKRYKGFVYFIQGEYGGAIKIGFSKKPEERLKQLQTGYPDTLQILLLIAGNEKDEKRFHDEFESYRLNGEWFKPDKFILDKINELKIKHNQI</sequence>
<dbReference type="SMART" id="SM00974">
    <property type="entry name" value="T5orf172"/>
    <property type="match status" value="1"/>
</dbReference>
<proteinExistence type="predicted"/>
<dbReference type="Pfam" id="PF13455">
    <property type="entry name" value="MUG113"/>
    <property type="match status" value="1"/>
</dbReference>
<gene>
    <name evidence="2" type="ORF">FYJ83_10815</name>
</gene>
<dbReference type="AlphaFoldDB" id="A0A6N7XIU3"/>
<name>A0A6N7XIU3_9FIRM</name>
<reference evidence="2 3" key="1">
    <citation type="submission" date="2019-09" db="EMBL/GenBank/DDBJ databases">
        <title>In-depth cultivation of the pig gut microbiome towards novel bacterial diversity and tailored functional studies.</title>
        <authorList>
            <person name="Wylensek D."/>
            <person name="Hitch T.C.A."/>
            <person name="Clavel T."/>
        </authorList>
    </citation>
    <scope>NUCLEOTIDE SEQUENCE [LARGE SCALE GENOMIC DNA]</scope>
    <source>
        <strain evidence="2 3">WCA3-693-APC-4?</strain>
    </source>
</reference>
<dbReference type="RefSeq" id="WP_154440507.1">
    <property type="nucleotide sequence ID" value="NZ_VUNQ01000021.1"/>
</dbReference>
<accession>A0A6N7XIU3</accession>
<feature type="domain" description="Bacteriophage T5 Orf172 DNA-binding" evidence="1">
    <location>
        <begin position="135"/>
        <end position="207"/>
    </location>
</feature>
<evidence type="ECO:0000313" key="2">
    <source>
        <dbReference type="EMBL" id="MSU01959.1"/>
    </source>
</evidence>
<organism evidence="2 3">
    <name type="scientific">Tissierella pigra</name>
    <dbReference type="NCBI Taxonomy" id="2607614"/>
    <lineage>
        <taxon>Bacteria</taxon>
        <taxon>Bacillati</taxon>
        <taxon>Bacillota</taxon>
        <taxon>Tissierellia</taxon>
        <taxon>Tissierellales</taxon>
        <taxon>Tissierellaceae</taxon>
        <taxon>Tissierella</taxon>
    </lineage>
</organism>
<dbReference type="InterPro" id="IPR018306">
    <property type="entry name" value="Phage_T5_Orf172_DNA-bd"/>
</dbReference>
<protein>
    <submittedName>
        <fullName evidence="2">GIY-YIG nuclease family protein</fullName>
    </submittedName>
</protein>
<evidence type="ECO:0000313" key="3">
    <source>
        <dbReference type="Proteomes" id="UP000469523"/>
    </source>
</evidence>
<dbReference type="EMBL" id="VUNQ01000021">
    <property type="protein sequence ID" value="MSU01959.1"/>
    <property type="molecule type" value="Genomic_DNA"/>
</dbReference>
<evidence type="ECO:0000259" key="1">
    <source>
        <dbReference type="SMART" id="SM00974"/>
    </source>
</evidence>
<dbReference type="Proteomes" id="UP000469523">
    <property type="component" value="Unassembled WGS sequence"/>
</dbReference>